<protein>
    <submittedName>
        <fullName evidence="1">Uncharacterized protein</fullName>
    </submittedName>
</protein>
<organism evidence="1">
    <name type="scientific">bioreactor metagenome</name>
    <dbReference type="NCBI Taxonomy" id="1076179"/>
    <lineage>
        <taxon>unclassified sequences</taxon>
        <taxon>metagenomes</taxon>
        <taxon>ecological metagenomes</taxon>
    </lineage>
</organism>
<gene>
    <name evidence="1" type="ORF">SDC9_142706</name>
</gene>
<dbReference type="EMBL" id="VSSQ01042030">
    <property type="protein sequence ID" value="MPM95551.1"/>
    <property type="molecule type" value="Genomic_DNA"/>
</dbReference>
<proteinExistence type="predicted"/>
<dbReference type="AlphaFoldDB" id="A0A645E1W2"/>
<reference evidence="1" key="1">
    <citation type="submission" date="2019-08" db="EMBL/GenBank/DDBJ databases">
        <authorList>
            <person name="Kucharzyk K."/>
            <person name="Murdoch R.W."/>
            <person name="Higgins S."/>
            <person name="Loffler F."/>
        </authorList>
    </citation>
    <scope>NUCLEOTIDE SEQUENCE</scope>
</reference>
<sequence length="66" mass="7380">MKDSLPDLIAIEETCTGNYKDRQSKIEVCKMLKNSFPELSGRDISRITKISITSVSRYLQTGGANK</sequence>
<accession>A0A645E1W2</accession>
<evidence type="ECO:0000313" key="1">
    <source>
        <dbReference type="EMBL" id="MPM95551.1"/>
    </source>
</evidence>
<name>A0A645E1W2_9ZZZZ</name>
<comment type="caution">
    <text evidence="1">The sequence shown here is derived from an EMBL/GenBank/DDBJ whole genome shotgun (WGS) entry which is preliminary data.</text>
</comment>